<gene>
    <name evidence="1" type="ORF">F5878DRAFT_59413</name>
</gene>
<comment type="caution">
    <text evidence="1">The sequence shown here is derived from an EMBL/GenBank/DDBJ whole genome shotgun (WGS) entry which is preliminary data.</text>
</comment>
<dbReference type="AlphaFoldDB" id="A0AA38NW11"/>
<dbReference type="EMBL" id="MU807308">
    <property type="protein sequence ID" value="KAJ3831671.1"/>
    <property type="molecule type" value="Genomic_DNA"/>
</dbReference>
<dbReference type="Proteomes" id="UP001163846">
    <property type="component" value="Unassembled WGS sequence"/>
</dbReference>
<reference evidence="1" key="1">
    <citation type="submission" date="2022-08" db="EMBL/GenBank/DDBJ databases">
        <authorList>
            <consortium name="DOE Joint Genome Institute"/>
            <person name="Min B."/>
            <person name="Riley R."/>
            <person name="Sierra-Patev S."/>
            <person name="Naranjo-Ortiz M."/>
            <person name="Looney B."/>
            <person name="Konkel Z."/>
            <person name="Slot J.C."/>
            <person name="Sakamoto Y."/>
            <person name="Steenwyk J.L."/>
            <person name="Rokas A."/>
            <person name="Carro J."/>
            <person name="Camarero S."/>
            <person name="Ferreira P."/>
            <person name="Molpeceres G."/>
            <person name="Ruiz-Duenas F.J."/>
            <person name="Serrano A."/>
            <person name="Henrissat B."/>
            <person name="Drula E."/>
            <person name="Hughes K.W."/>
            <person name="Mata J.L."/>
            <person name="Ishikawa N.K."/>
            <person name="Vargas-Isla R."/>
            <person name="Ushijima S."/>
            <person name="Smith C.A."/>
            <person name="Ahrendt S."/>
            <person name="Andreopoulos W."/>
            <person name="He G."/>
            <person name="Labutti K."/>
            <person name="Lipzen A."/>
            <person name="Ng V."/>
            <person name="Sandor L."/>
            <person name="Barry K."/>
            <person name="Martinez A.T."/>
            <person name="Xiao Y."/>
            <person name="Gibbons J.G."/>
            <person name="Terashima K."/>
            <person name="Hibbett D.S."/>
            <person name="Grigoriev I.V."/>
        </authorList>
    </citation>
    <scope>NUCLEOTIDE SEQUENCE</scope>
    <source>
        <strain evidence="1">TFB9207</strain>
    </source>
</reference>
<organism evidence="1 2">
    <name type="scientific">Lentinula raphanica</name>
    <dbReference type="NCBI Taxonomy" id="153919"/>
    <lineage>
        <taxon>Eukaryota</taxon>
        <taxon>Fungi</taxon>
        <taxon>Dikarya</taxon>
        <taxon>Basidiomycota</taxon>
        <taxon>Agaricomycotina</taxon>
        <taxon>Agaricomycetes</taxon>
        <taxon>Agaricomycetidae</taxon>
        <taxon>Agaricales</taxon>
        <taxon>Marasmiineae</taxon>
        <taxon>Omphalotaceae</taxon>
        <taxon>Lentinula</taxon>
    </lineage>
</organism>
<evidence type="ECO:0000313" key="2">
    <source>
        <dbReference type="Proteomes" id="UP001163846"/>
    </source>
</evidence>
<accession>A0AA38NW11</accession>
<sequence length="414" mass="46454">MTTPELIVQNLEQRLKKALDQKAHSKLNAIIESVIDYLVAEVSSPALASAILKACAAAARSVDDPDVSLSTTISDGGMFSENSPLYRLCLRTDIKDKISLEILSIIIKYAVLDLPFANHTLKVDVIRRACMVQDNQPLFEYIRSLPEYRDAKPYHEVYLTKPDMQYIDQVEVQPRIIPAGRPFTSNSDIQNSHHQASFTAQFSIPMFQSRMRAMGEVTVEFIAQGRMWALTFCKSTDDSTPLRKGRFPWRRESRAATGISASSWEVKLCLRDNSDPTPVQANLAFSPCRRATSDASPGEQPPTLLEMDKGLGYFDLDLHTRPGCQLRCEPGLRFIRRGDSSSEKYMQEEVCRSLDNGVLGSSIYIKEDGMLVGTLEAILAMTVRRKPWELKKKQKPVDVARKAQETDSLASVCR</sequence>
<keyword evidence="2" id="KW-1185">Reference proteome</keyword>
<evidence type="ECO:0000313" key="1">
    <source>
        <dbReference type="EMBL" id="KAJ3831671.1"/>
    </source>
</evidence>
<name>A0AA38NW11_9AGAR</name>
<protein>
    <submittedName>
        <fullName evidence="1">Uncharacterized protein</fullName>
    </submittedName>
</protein>
<proteinExistence type="predicted"/>